<reference evidence="3" key="1">
    <citation type="journal article" date="2014" name="Genome Announc.">
        <title>Draft genome sequence of Colletotrichum sublineola, a destructive pathogen of cultivated sorghum.</title>
        <authorList>
            <person name="Baroncelli R."/>
            <person name="Sanz-Martin J.M."/>
            <person name="Rech G.E."/>
            <person name="Sukno S.A."/>
            <person name="Thon M.R."/>
        </authorList>
    </citation>
    <scope>NUCLEOTIDE SEQUENCE [LARGE SCALE GENOMIC DNA]</scope>
    <source>
        <strain evidence="3">TX430BB</strain>
    </source>
</reference>
<dbReference type="AlphaFoldDB" id="A0A066XQA1"/>
<dbReference type="EMBL" id="JMSE01000262">
    <property type="protein sequence ID" value="KDN71057.1"/>
    <property type="molecule type" value="Genomic_DNA"/>
</dbReference>
<dbReference type="OMA" id="FHEWISM"/>
<evidence type="ECO:0000313" key="2">
    <source>
        <dbReference type="EMBL" id="KDN71057.1"/>
    </source>
</evidence>
<name>A0A066XQA1_COLSU</name>
<keyword evidence="3" id="KW-1185">Reference proteome</keyword>
<dbReference type="HOGENOM" id="CLU_571081_0_0_1"/>
<proteinExistence type="predicted"/>
<accession>A0A066XQA1</accession>
<dbReference type="OrthoDB" id="4814848at2759"/>
<organism evidence="2 3">
    <name type="scientific">Colletotrichum sublineola</name>
    <name type="common">Sorghum anthracnose fungus</name>
    <dbReference type="NCBI Taxonomy" id="1173701"/>
    <lineage>
        <taxon>Eukaryota</taxon>
        <taxon>Fungi</taxon>
        <taxon>Dikarya</taxon>
        <taxon>Ascomycota</taxon>
        <taxon>Pezizomycotina</taxon>
        <taxon>Sordariomycetes</taxon>
        <taxon>Hypocreomycetidae</taxon>
        <taxon>Glomerellales</taxon>
        <taxon>Glomerellaceae</taxon>
        <taxon>Colletotrichum</taxon>
        <taxon>Colletotrichum graminicola species complex</taxon>
    </lineage>
</organism>
<dbReference type="STRING" id="1173701.A0A066XQA1"/>
<evidence type="ECO:0000313" key="3">
    <source>
        <dbReference type="Proteomes" id="UP000027238"/>
    </source>
</evidence>
<protein>
    <submittedName>
        <fullName evidence="2">Uncharacterized protein</fullName>
    </submittedName>
</protein>
<dbReference type="eggNOG" id="ENOG502SYDX">
    <property type="taxonomic scope" value="Eukaryota"/>
</dbReference>
<evidence type="ECO:0000256" key="1">
    <source>
        <dbReference type="SAM" id="MobiDB-lite"/>
    </source>
</evidence>
<sequence length="490" mass="56290">MDTTETINTVSLRELELDQQPSLPLFYEDLQVLDDPTVPYETKKWMFDTLLNDIVPYRYHDGPRMFPDISFYITLLYNRPNNEEVWGLVYRFHEWISMMVTFHPEEADQAIAALHLRAMTCGWPNAPAQETSPATPQIKQAQTLPEQGTVPEQTVIPEPLVLPTLATSLQAKRAKPNNPYETEHQHPTLTAELIAAPTFSYKGIVQNMDHFEELDHAYERHVKRAAGKAPNEDASWPLTAEQQRTYVKRLFSHITDMGNFYELRKARERLTKLQASQQGRGSLEAAETPSRKRRRGAEVQDAAARPKGISKTDWALMDAESTPMELLEAVIHYSISDVEIELLCWRLLRAAMEMQLGFTKRPLWSGSKTVAMWEHFDTFAERWQAICENVLDCKILVHSLTRADWVFKYAGAPSKERGGKLNNDLLNGRRDIQNQVGRDVIKEKTSRQDWTTSEDFEIRNKEGELVLKGGHLGDKKRRQLAVRNHQHGES</sequence>
<dbReference type="Proteomes" id="UP000027238">
    <property type="component" value="Unassembled WGS sequence"/>
</dbReference>
<gene>
    <name evidence="2" type="ORF">CSUB01_07909</name>
</gene>
<feature type="region of interest" description="Disordered" evidence="1">
    <location>
        <begin position="273"/>
        <end position="306"/>
    </location>
</feature>
<comment type="caution">
    <text evidence="2">The sequence shown here is derived from an EMBL/GenBank/DDBJ whole genome shotgun (WGS) entry which is preliminary data.</text>
</comment>